<dbReference type="PANTHER" id="PTHR35368:SF1">
    <property type="entry name" value="HYDROPEROXIDE REDUCTASE"/>
    <property type="match status" value="1"/>
</dbReference>
<dbReference type="AlphaFoldDB" id="A0A7X9FQ49"/>
<dbReference type="InterPro" id="IPR003718">
    <property type="entry name" value="OsmC/Ohr_fam"/>
</dbReference>
<proteinExistence type="predicted"/>
<dbReference type="Gene3D" id="3.30.300.20">
    <property type="match status" value="1"/>
</dbReference>
<gene>
    <name evidence="1" type="ORF">GYA55_03810</name>
</gene>
<dbReference type="Pfam" id="PF02566">
    <property type="entry name" value="OsmC"/>
    <property type="match status" value="1"/>
</dbReference>
<dbReference type="InterPro" id="IPR036102">
    <property type="entry name" value="OsmC/Ohrsf"/>
</dbReference>
<name>A0A7X9FQ49_9DELT</name>
<protein>
    <submittedName>
        <fullName evidence="1">OsmC family protein</fullName>
    </submittedName>
</protein>
<organism evidence="1 2">
    <name type="scientific">SAR324 cluster bacterium</name>
    <dbReference type="NCBI Taxonomy" id="2024889"/>
    <lineage>
        <taxon>Bacteria</taxon>
        <taxon>Deltaproteobacteria</taxon>
        <taxon>SAR324 cluster</taxon>
    </lineage>
</organism>
<sequence length="144" mass="15510">MGLKNVTVKTKMGQSMKIECTAGKHTVYIDQPSSSGGTDSGPTPLEYYLISLAGCISSIARIAAKQKGIIIHAINITCSGDLDVDVLLGKNQSARAGFESINLSVNLDADLSPEQKKEFLEEVERRCPVSENTTNKTPVRLVLE</sequence>
<accession>A0A7X9FQ49</accession>
<evidence type="ECO:0000313" key="2">
    <source>
        <dbReference type="Proteomes" id="UP000524246"/>
    </source>
</evidence>
<dbReference type="InterPro" id="IPR052924">
    <property type="entry name" value="OsmC/Ohr_hydroprdx_reductase"/>
</dbReference>
<dbReference type="InterPro" id="IPR015946">
    <property type="entry name" value="KH_dom-like_a/b"/>
</dbReference>
<evidence type="ECO:0000313" key="1">
    <source>
        <dbReference type="EMBL" id="NMC62273.1"/>
    </source>
</evidence>
<dbReference type="PANTHER" id="PTHR35368">
    <property type="entry name" value="HYDROPEROXIDE REDUCTASE"/>
    <property type="match status" value="1"/>
</dbReference>
<comment type="caution">
    <text evidence="1">The sequence shown here is derived from an EMBL/GenBank/DDBJ whole genome shotgun (WGS) entry which is preliminary data.</text>
</comment>
<dbReference type="Proteomes" id="UP000524246">
    <property type="component" value="Unassembled WGS sequence"/>
</dbReference>
<reference evidence="1 2" key="1">
    <citation type="journal article" date="2020" name="Biotechnol. Biofuels">
        <title>New insights from the biogas microbiome by comprehensive genome-resolved metagenomics of nearly 1600 species originating from multiple anaerobic digesters.</title>
        <authorList>
            <person name="Campanaro S."/>
            <person name="Treu L."/>
            <person name="Rodriguez-R L.M."/>
            <person name="Kovalovszki A."/>
            <person name="Ziels R.M."/>
            <person name="Maus I."/>
            <person name="Zhu X."/>
            <person name="Kougias P.G."/>
            <person name="Basile A."/>
            <person name="Luo G."/>
            <person name="Schluter A."/>
            <person name="Konstantinidis K.T."/>
            <person name="Angelidaki I."/>
        </authorList>
    </citation>
    <scope>NUCLEOTIDE SEQUENCE [LARGE SCALE GENOMIC DNA]</scope>
    <source>
        <strain evidence="1">AS27yjCOA_65</strain>
    </source>
</reference>
<dbReference type="EMBL" id="JAAZON010000150">
    <property type="protein sequence ID" value="NMC62273.1"/>
    <property type="molecule type" value="Genomic_DNA"/>
</dbReference>
<dbReference type="SUPFAM" id="SSF82784">
    <property type="entry name" value="OsmC-like"/>
    <property type="match status" value="1"/>
</dbReference>